<comment type="caution">
    <text evidence="2">The sequence shown here is derived from an EMBL/GenBank/DDBJ whole genome shotgun (WGS) entry which is preliminary data.</text>
</comment>
<dbReference type="Proteomes" id="UP001590951">
    <property type="component" value="Unassembled WGS sequence"/>
</dbReference>
<proteinExistence type="predicted"/>
<evidence type="ECO:0000313" key="3">
    <source>
        <dbReference type="Proteomes" id="UP001590951"/>
    </source>
</evidence>
<feature type="compositionally biased region" description="Low complexity" evidence="1">
    <location>
        <begin position="20"/>
        <end position="32"/>
    </location>
</feature>
<evidence type="ECO:0000256" key="1">
    <source>
        <dbReference type="SAM" id="MobiDB-lite"/>
    </source>
</evidence>
<keyword evidence="3" id="KW-1185">Reference proteome</keyword>
<protein>
    <recommendedName>
        <fullName evidence="4">Prion protein</fullName>
    </recommendedName>
</protein>
<dbReference type="EMBL" id="JBHFEH010000002">
    <property type="protein sequence ID" value="KAL2058561.1"/>
    <property type="molecule type" value="Genomic_DNA"/>
</dbReference>
<gene>
    <name evidence="2" type="ORF">ABVK25_001289</name>
</gene>
<name>A0ABR4BP22_9LECA</name>
<feature type="compositionally biased region" description="Gly residues" evidence="1">
    <location>
        <begin position="51"/>
        <end position="68"/>
    </location>
</feature>
<organism evidence="2 3">
    <name type="scientific">Lepraria finkii</name>
    <dbReference type="NCBI Taxonomy" id="1340010"/>
    <lineage>
        <taxon>Eukaryota</taxon>
        <taxon>Fungi</taxon>
        <taxon>Dikarya</taxon>
        <taxon>Ascomycota</taxon>
        <taxon>Pezizomycotina</taxon>
        <taxon>Lecanoromycetes</taxon>
        <taxon>OSLEUM clade</taxon>
        <taxon>Lecanoromycetidae</taxon>
        <taxon>Lecanorales</taxon>
        <taxon>Lecanorineae</taxon>
        <taxon>Stereocaulaceae</taxon>
        <taxon>Lepraria</taxon>
    </lineage>
</organism>
<evidence type="ECO:0000313" key="2">
    <source>
        <dbReference type="EMBL" id="KAL2058561.1"/>
    </source>
</evidence>
<feature type="compositionally biased region" description="Pro residues" evidence="1">
    <location>
        <begin position="8"/>
        <end position="19"/>
    </location>
</feature>
<reference evidence="2 3" key="1">
    <citation type="submission" date="2024-09" db="EMBL/GenBank/DDBJ databases">
        <title>Rethinking Asexuality: The Enigmatic Case of Functional Sexual Genes in Lepraria (Stereocaulaceae).</title>
        <authorList>
            <person name="Doellman M."/>
            <person name="Sun Y."/>
            <person name="Barcenas-Pena A."/>
            <person name="Lumbsch H.T."/>
            <person name="Grewe F."/>
        </authorList>
    </citation>
    <scope>NUCLEOTIDE SEQUENCE [LARGE SCALE GENOMIC DNA]</scope>
    <source>
        <strain evidence="2 3">Grewe 0041</strain>
    </source>
</reference>
<feature type="region of interest" description="Disordered" evidence="1">
    <location>
        <begin position="1"/>
        <end position="107"/>
    </location>
</feature>
<evidence type="ECO:0008006" key="4">
    <source>
        <dbReference type="Google" id="ProtNLM"/>
    </source>
</evidence>
<sequence>MSGQQFTFPPPPPAPPPATPAAAQNYPAYNQPGAGQNHYGGRGSRGDRGNRGYGRGSNRGGPRGGGHFGSAHANSGYGGYSLAGTGPAIPPHAGFNTQVNDQRRSGYSLHSYPPVQLPQYAANLGQEYGNISSEISELYTAAKWADSIWLS</sequence>
<accession>A0ABR4BP22</accession>